<feature type="compositionally biased region" description="Polar residues" evidence="7">
    <location>
        <begin position="2169"/>
        <end position="2193"/>
    </location>
</feature>
<sequence length="2308" mass="250615">MENISVSVRVRPLSQVELEKGSAWKVDNNKITACASAREQTAEPYSLDNVFNESCTTEFIYKHTTQEVVAKVIGGFNGTVFAYGQTSSGKTHTIRGTAGEPGIISLAVAEVFDRIEQRQDREFLLRVSYMELYNEEVHDLLARNTNTKLQIHESKESGVYVAGLREDIVTSAENVLHILDEGEGARHFGETRMNKQSSRSHTVFRMVVESRARDAEEAGDGGAVWVSTLTLVDLAGSERLAKTGAEGLRMKEGTSINKSLLTLGTVINKLSEGVQVQGGHIPYRDSKLTRILQPSLGGNAKTVIICNLTPAMIHADESHSTLRFACRAKRVVNNAVVNEVLSDAAVLKRQAREIEDLRKALAGTGNAEVEEQIAHLRAELLHKEQENTCVQLQLQQEVLERERAQKKIDGLTRLMLEGAKQEGDEGSKPRKENRRETWCPGGFLNPGAKGKKRALPGRDQSSGSPQQALADATNTAGKDGQAESSIGRSPPPKRHSLEGGLQAMSFPMTTEVLEEAAAETAQPAVAEPEDTAGLRARIKELEMEQKLMQAELDSVSELAQRMDSQLRSAEDELMATADERDSLAEHLEVAKQDGPAAEQQEELKHLQKKLAASPSADSLTQTLRTELEEANNQVFSDAEELSRLAAEVEAVQHENAALREDLQRHISSAAQPMKDKAQEETLASAGDQSPIRMQGPQAEELAAAKLQEAQVVATSLQAEVEQLRAAKDQSEADWSHRLDAAAAAASASQIAVDDRAAEALAALMSNHADDIAKIQGEHSLAIATAQQDAAASSQQLQAQQSQEIEALSMKAIEERASEAAALDTRHQQAVGQLLAQQLQEVETIHKNLGDEHASAIAALETSHQDAMQQLTIAKAQEAESLLAESKSDHASQIAALKDSHSEAMSQALDAAASDMAAAAAAHKQELICCQQHADEDMSSHLAAMSRYGQEAQHMEVYNAVRLATEASEAEVDKLTGQVAQLVQEHKTLIAQHASQVEALKLELTQAMQESISTPEHQQQTSKGATTADQPQSMDPANEQLQKDLRAQEQDMRQMHEQHSQQVSELESRAQAQLEQIEKLHEVQADLSTALEAAQQQAVVTLRLEAPANAPPEDGEHQNALAATEARTLQIEDLQKRLEEAHEKLQQVAVSSSKTDGEVSDLQAELQNALQAQSEAEAKLAACHALLETCEANLEQVSEAKESAQKGSSAAQEALRMAESAVTEKTAELAAADLAMQQLQQGVASAVEQCQHQKALLVDMKQQSEAHEANLEAAQESVRSLREELAASETKSAQLEKELAATQQLHAEEILKQTADESTVSAETKQLQQQLDAAVASRQQLEAEAVAPRQGREEASIDTQSLQAQLAIAANKLAEAEESSDQQLQEARQKLEEAQASNAAQLQASSDELQQLQTILQQQVAATKDLEGARVSAVEELQSSQQLVATLQAGQADFERRLQAAGVEADAKGHQSQADLEAAQEAQAELEAKLQQAEEAAVASSARAAAAEEGADEAALKAEADVAAIRQALSAANMAKAEMDAKLAKAAVAMNAAEELKEARRQHKEQLAALQQQLKSASHSSKGGEKESERIKKELDKTREKLSAAEQKLRGAVQDKQHAVTEKAALEREVKTLKGQAGKLTKDLDKRDAVADKRVEHVTTDLAKLKAEKDGLQDQLLQATSQLEHTRCELQTSQGECSTLAADLQGAQSSGADLMQQREDLTAQAASLNKQLTDLQAAHEALRAECDTRQGALDEASSRVQSLSTSHEQLQGQHAELQAHAAALQGGLQSCREALEVSQQDFASAQGQLPLIGKLQQQVQAVQEEMGSAQFQWDEERLRLAAIQEQLTHDLTTVQAHLQQANQDREALQGHLAQSQIVKTQLEATIAGHEEYQSQIEGQLNEIELENQQLKSSIEDLEGRCNATQSQQQSSADDVQRLQAAVDRQHAQAQALAADLEAARSAAAALEQTRASLGTELATAGQQQEQLQQQLQHAQAHQAAESALAEHQREAAAASETRWQGQVQDLEASLESWREHCESLTSQKAQQHQSLQAELQASQSKVAELEQMWKLETSELQQSLAQRDADLTAIRVEQGAVMQQAKQAQAELRKALDEHDSVHARLRRAEQAAALASSKAGASQQELQSQLAHLQQRLAQEEGKDTQVAQLHSQVQELSSRLGQAQEKAQSLEASHNPPSDPQPGPKASGKAGREVQLESELRRSKRREEKLQALLYCLREDVKASGGNLEAFQNLHDVRKLEYELDFVTNRAARDTQALKDKIAQLQGAKPRPASASPLAGNKENMAQVGRT</sequence>
<accession>A0AAW1RSZ1</accession>
<feature type="region of interest" description="Disordered" evidence="7">
    <location>
        <begin position="1372"/>
        <end position="1391"/>
    </location>
</feature>
<feature type="region of interest" description="Disordered" evidence="7">
    <location>
        <begin position="2169"/>
        <end position="2220"/>
    </location>
</feature>
<dbReference type="EMBL" id="JALJOS010000007">
    <property type="protein sequence ID" value="KAK9836593.1"/>
    <property type="molecule type" value="Genomic_DNA"/>
</dbReference>
<dbReference type="GO" id="GO:0033044">
    <property type="term" value="P:regulation of chromosome organization"/>
    <property type="evidence" value="ECO:0007669"/>
    <property type="project" value="UniProtKB-ARBA"/>
</dbReference>
<evidence type="ECO:0000256" key="7">
    <source>
        <dbReference type="SAM" id="MobiDB-lite"/>
    </source>
</evidence>
<dbReference type="GO" id="GO:0000226">
    <property type="term" value="P:microtubule cytoskeleton organization"/>
    <property type="evidence" value="ECO:0007669"/>
    <property type="project" value="UniProtKB-ARBA"/>
</dbReference>
<feature type="compositionally biased region" description="Basic and acidic residues" evidence="7">
    <location>
        <begin position="1049"/>
        <end position="1058"/>
    </location>
</feature>
<feature type="region of interest" description="Disordered" evidence="7">
    <location>
        <begin position="415"/>
        <end position="499"/>
    </location>
</feature>
<feature type="coiled-coil region" evidence="6">
    <location>
        <begin position="706"/>
        <end position="733"/>
    </location>
</feature>
<feature type="compositionally biased region" description="Low complexity" evidence="7">
    <location>
        <begin position="1566"/>
        <end position="1580"/>
    </location>
</feature>
<feature type="compositionally biased region" description="Low complexity" evidence="7">
    <location>
        <begin position="1470"/>
        <end position="1482"/>
    </location>
</feature>
<feature type="coiled-coil region" evidence="6">
    <location>
        <begin position="1123"/>
        <end position="1206"/>
    </location>
</feature>
<dbReference type="Pfam" id="PF00225">
    <property type="entry name" value="Kinesin"/>
    <property type="match status" value="1"/>
</dbReference>
<organism evidence="9 10">
    <name type="scientific">Apatococcus lobatus</name>
    <dbReference type="NCBI Taxonomy" id="904363"/>
    <lineage>
        <taxon>Eukaryota</taxon>
        <taxon>Viridiplantae</taxon>
        <taxon>Chlorophyta</taxon>
        <taxon>core chlorophytes</taxon>
        <taxon>Trebouxiophyceae</taxon>
        <taxon>Chlorellales</taxon>
        <taxon>Chlorellaceae</taxon>
        <taxon>Apatococcus</taxon>
    </lineage>
</organism>
<feature type="compositionally biased region" description="Polar residues" evidence="7">
    <location>
        <begin position="1059"/>
        <end position="1069"/>
    </location>
</feature>
<comment type="caution">
    <text evidence="9">The sequence shown here is derived from an EMBL/GenBank/DDBJ whole genome shotgun (WGS) entry which is preliminary data.</text>
</comment>
<feature type="compositionally biased region" description="Basic and acidic residues" evidence="7">
    <location>
        <begin position="419"/>
        <end position="437"/>
    </location>
</feature>
<dbReference type="GO" id="GO:0005524">
    <property type="term" value="F:ATP binding"/>
    <property type="evidence" value="ECO:0007669"/>
    <property type="project" value="UniProtKB-UniRule"/>
</dbReference>
<feature type="compositionally biased region" description="Low complexity" evidence="7">
    <location>
        <begin position="1989"/>
        <end position="2002"/>
    </location>
</feature>
<feature type="region of interest" description="Disordered" evidence="7">
    <location>
        <begin position="1049"/>
        <end position="1069"/>
    </location>
</feature>
<feature type="compositionally biased region" description="Basic and acidic residues" evidence="7">
    <location>
        <begin position="2207"/>
        <end position="2220"/>
    </location>
</feature>
<evidence type="ECO:0000256" key="6">
    <source>
        <dbReference type="SAM" id="Coils"/>
    </source>
</evidence>
<keyword evidence="10" id="KW-1185">Reference proteome</keyword>
<dbReference type="GO" id="GO:0003777">
    <property type="term" value="F:microtubule motor activity"/>
    <property type="evidence" value="ECO:0007669"/>
    <property type="project" value="InterPro"/>
</dbReference>
<feature type="domain" description="Kinesin motor" evidence="8">
    <location>
        <begin position="3"/>
        <end position="331"/>
    </location>
</feature>
<dbReference type="CDD" id="cd01374">
    <property type="entry name" value="KISc_CENP_E"/>
    <property type="match status" value="1"/>
</dbReference>
<proteinExistence type="inferred from homology"/>
<dbReference type="InterPro" id="IPR019821">
    <property type="entry name" value="Kinesin_motor_CS"/>
</dbReference>
<dbReference type="PANTHER" id="PTHR47968:SF75">
    <property type="entry name" value="CENTROMERE-ASSOCIATED PROTEIN E"/>
    <property type="match status" value="1"/>
</dbReference>
<feature type="compositionally biased region" description="Basic and acidic residues" evidence="7">
    <location>
        <begin position="1581"/>
        <end position="1590"/>
    </location>
</feature>
<dbReference type="GO" id="GO:0008017">
    <property type="term" value="F:microtubule binding"/>
    <property type="evidence" value="ECO:0007669"/>
    <property type="project" value="InterPro"/>
</dbReference>
<comment type="similarity">
    <text evidence="5">Belongs to the TRAFAC class myosin-kinesin ATPase superfamily. Kinesin family.</text>
</comment>
<dbReference type="GO" id="GO:0043515">
    <property type="term" value="F:kinetochore binding"/>
    <property type="evidence" value="ECO:0007669"/>
    <property type="project" value="UniProtKB-ARBA"/>
</dbReference>
<feature type="region of interest" description="Disordered" evidence="7">
    <location>
        <begin position="1989"/>
        <end position="2012"/>
    </location>
</feature>
<dbReference type="InterPro" id="IPR001752">
    <property type="entry name" value="Kinesin_motor_dom"/>
</dbReference>
<dbReference type="GO" id="GO:0042327">
    <property type="term" value="P:positive regulation of phosphorylation"/>
    <property type="evidence" value="ECO:0007669"/>
    <property type="project" value="UniProtKB-ARBA"/>
</dbReference>
<dbReference type="GO" id="GO:0140694">
    <property type="term" value="P:membraneless organelle assembly"/>
    <property type="evidence" value="ECO:0007669"/>
    <property type="project" value="UniProtKB-ARBA"/>
</dbReference>
<dbReference type="Proteomes" id="UP001438707">
    <property type="component" value="Unassembled WGS sequence"/>
</dbReference>
<name>A0AAW1RSZ1_9CHLO</name>
<dbReference type="InterPro" id="IPR027640">
    <property type="entry name" value="Kinesin-like_fam"/>
</dbReference>
<feature type="coiled-coil region" evidence="6">
    <location>
        <begin position="366"/>
        <end position="414"/>
    </location>
</feature>
<dbReference type="Gene3D" id="3.40.850.10">
    <property type="entry name" value="Kinesin motor domain"/>
    <property type="match status" value="1"/>
</dbReference>
<evidence type="ECO:0000256" key="3">
    <source>
        <dbReference type="ARBA" id="ARBA00023054"/>
    </source>
</evidence>
<feature type="region of interest" description="Disordered" evidence="7">
    <location>
        <begin position="670"/>
        <end position="690"/>
    </location>
</feature>
<evidence type="ECO:0000313" key="10">
    <source>
        <dbReference type="Proteomes" id="UP001438707"/>
    </source>
</evidence>
<dbReference type="Gene3D" id="1.10.287.1490">
    <property type="match status" value="1"/>
</dbReference>
<dbReference type="PROSITE" id="PS50067">
    <property type="entry name" value="KINESIN_MOTOR_2"/>
    <property type="match status" value="1"/>
</dbReference>
<protein>
    <recommendedName>
        <fullName evidence="8">Kinesin motor domain-containing protein</fullName>
    </recommendedName>
</protein>
<feature type="region of interest" description="Disordered" evidence="7">
    <location>
        <begin position="1556"/>
        <end position="1590"/>
    </location>
</feature>
<feature type="region of interest" description="Disordered" evidence="7">
    <location>
        <begin position="2281"/>
        <end position="2308"/>
    </location>
</feature>
<evidence type="ECO:0000313" key="9">
    <source>
        <dbReference type="EMBL" id="KAK9836593.1"/>
    </source>
</evidence>
<keyword evidence="4 5" id="KW-0505">Motor protein</keyword>
<feature type="region of interest" description="Disordered" evidence="7">
    <location>
        <begin position="1462"/>
        <end position="1482"/>
    </location>
</feature>
<dbReference type="GO" id="GO:0000278">
    <property type="term" value="P:mitotic cell cycle"/>
    <property type="evidence" value="ECO:0007669"/>
    <property type="project" value="UniProtKB-ARBA"/>
</dbReference>
<dbReference type="GO" id="GO:1901987">
    <property type="term" value="P:regulation of cell cycle phase transition"/>
    <property type="evidence" value="ECO:0007669"/>
    <property type="project" value="UniProtKB-ARBA"/>
</dbReference>
<gene>
    <name evidence="9" type="ORF">WJX74_004004</name>
</gene>
<feature type="coiled-coil region" evidence="6">
    <location>
        <begin position="531"/>
        <end position="586"/>
    </location>
</feature>
<keyword evidence="2 5" id="KW-0067">ATP-binding</keyword>
<dbReference type="GO" id="GO:0000779">
    <property type="term" value="C:condensed chromosome, centromeric region"/>
    <property type="evidence" value="ECO:0007669"/>
    <property type="project" value="UniProtKB-ARBA"/>
</dbReference>
<evidence type="ECO:0000259" key="8">
    <source>
        <dbReference type="PROSITE" id="PS50067"/>
    </source>
</evidence>
<feature type="compositionally biased region" description="Polar residues" evidence="7">
    <location>
        <begin position="1008"/>
        <end position="1034"/>
    </location>
</feature>
<dbReference type="PROSITE" id="PS00411">
    <property type="entry name" value="KINESIN_MOTOR_1"/>
    <property type="match status" value="1"/>
</dbReference>
<dbReference type="GO" id="GO:0008608">
    <property type="term" value="P:attachment of spindle microtubules to kinetochore"/>
    <property type="evidence" value="ECO:0007669"/>
    <property type="project" value="UniProtKB-ARBA"/>
</dbReference>
<evidence type="ECO:0000256" key="5">
    <source>
        <dbReference type="PROSITE-ProRule" id="PRU00283"/>
    </source>
</evidence>
<keyword evidence="1 5" id="KW-0547">Nucleotide-binding</keyword>
<dbReference type="PANTHER" id="PTHR47968">
    <property type="entry name" value="CENTROMERE PROTEIN E"/>
    <property type="match status" value="1"/>
</dbReference>
<feature type="compositionally biased region" description="Polar residues" evidence="7">
    <location>
        <begin position="459"/>
        <end position="487"/>
    </location>
</feature>
<feature type="binding site" evidence="5">
    <location>
        <begin position="84"/>
        <end position="91"/>
    </location>
    <ligand>
        <name>ATP</name>
        <dbReference type="ChEBI" id="CHEBI:30616"/>
    </ligand>
</feature>
<dbReference type="PRINTS" id="PR00380">
    <property type="entry name" value="KINESINHEAVY"/>
</dbReference>
<dbReference type="InterPro" id="IPR027417">
    <property type="entry name" value="P-loop_NTPase"/>
</dbReference>
<dbReference type="SMART" id="SM00129">
    <property type="entry name" value="KISc"/>
    <property type="match status" value="1"/>
</dbReference>
<dbReference type="SUPFAM" id="SSF52540">
    <property type="entry name" value="P-loop containing nucleoside triphosphate hydrolases"/>
    <property type="match status" value="1"/>
</dbReference>
<evidence type="ECO:0000256" key="4">
    <source>
        <dbReference type="ARBA" id="ARBA00023175"/>
    </source>
</evidence>
<reference evidence="9 10" key="1">
    <citation type="journal article" date="2024" name="Nat. Commun.">
        <title>Phylogenomics reveals the evolutionary origins of lichenization in chlorophyte algae.</title>
        <authorList>
            <person name="Puginier C."/>
            <person name="Libourel C."/>
            <person name="Otte J."/>
            <person name="Skaloud P."/>
            <person name="Haon M."/>
            <person name="Grisel S."/>
            <person name="Petersen M."/>
            <person name="Berrin J.G."/>
            <person name="Delaux P.M."/>
            <person name="Dal Grande F."/>
            <person name="Keller J."/>
        </authorList>
    </citation>
    <scope>NUCLEOTIDE SEQUENCE [LARGE SCALE GENOMIC DNA]</scope>
    <source>
        <strain evidence="9 10">SAG 2145</strain>
    </source>
</reference>
<keyword evidence="3 6" id="KW-0175">Coiled coil</keyword>
<dbReference type="FunFam" id="3.40.850.10:FF:000026">
    <property type="entry name" value="Centromere-associated protein E"/>
    <property type="match status" value="1"/>
</dbReference>
<evidence type="ECO:0000256" key="2">
    <source>
        <dbReference type="ARBA" id="ARBA00022840"/>
    </source>
</evidence>
<dbReference type="InterPro" id="IPR036961">
    <property type="entry name" value="Kinesin_motor_dom_sf"/>
</dbReference>
<evidence type="ECO:0000256" key="1">
    <source>
        <dbReference type="ARBA" id="ARBA00022741"/>
    </source>
</evidence>
<feature type="region of interest" description="Disordered" evidence="7">
    <location>
        <begin position="1008"/>
        <end position="1036"/>
    </location>
</feature>
<dbReference type="GO" id="GO:0007018">
    <property type="term" value="P:microtubule-based movement"/>
    <property type="evidence" value="ECO:0007669"/>
    <property type="project" value="InterPro"/>
</dbReference>